<proteinExistence type="predicted"/>
<dbReference type="HOGENOM" id="CLU_2360209_0_0_1"/>
<accession>V2XH15</accession>
<reference evidence="1 2" key="1">
    <citation type="journal article" date="2014" name="BMC Genomics">
        <title>Genome and secretome analysis of the hemibiotrophic fungal pathogen, Moniliophthora roreri, which causes frosty pod rot disease of cacao: mechanisms of the biotrophic and necrotrophic phases.</title>
        <authorList>
            <person name="Meinhardt L.W."/>
            <person name="Costa G.G.L."/>
            <person name="Thomazella D.P.T."/>
            <person name="Teixeira P.J.P.L."/>
            <person name="Carazzolle M.F."/>
            <person name="Schuster S.C."/>
            <person name="Carlson J.E."/>
            <person name="Guiltinan M.J."/>
            <person name="Mieczkowski P."/>
            <person name="Farmer A."/>
            <person name="Ramaraj T."/>
            <person name="Crozier J."/>
            <person name="Davis R.E."/>
            <person name="Shao J."/>
            <person name="Melnick R.L."/>
            <person name="Pereira G.A.G."/>
            <person name="Bailey B.A."/>
        </authorList>
    </citation>
    <scope>NUCLEOTIDE SEQUENCE [LARGE SCALE GENOMIC DNA]</scope>
    <source>
        <strain evidence="1 2">MCA 2997</strain>
    </source>
</reference>
<evidence type="ECO:0000313" key="2">
    <source>
        <dbReference type="Proteomes" id="UP000017559"/>
    </source>
</evidence>
<protein>
    <submittedName>
        <fullName evidence="1">Uncharacterized protein</fullName>
    </submittedName>
</protein>
<dbReference type="Proteomes" id="UP000017559">
    <property type="component" value="Unassembled WGS sequence"/>
</dbReference>
<keyword evidence="2" id="KW-1185">Reference proteome</keyword>
<comment type="caution">
    <text evidence="1">The sequence shown here is derived from an EMBL/GenBank/DDBJ whole genome shotgun (WGS) entry which is preliminary data.</text>
</comment>
<name>V2XH15_MONRO</name>
<gene>
    <name evidence="1" type="ORF">Moror_10614</name>
</gene>
<dbReference type="KEGG" id="mrr:Moror_10614"/>
<evidence type="ECO:0000313" key="1">
    <source>
        <dbReference type="EMBL" id="ESK91785.1"/>
    </source>
</evidence>
<sequence length="96" mass="10868">MYTQPRALFILCGGTEGILAYRLFHCGSRLKPLDTYPPHFTYGRRKRCSIPTASDEHQLGLPHKGGEAVLRMRLHSNVEQPLVALHLRSLVTVESR</sequence>
<dbReference type="AlphaFoldDB" id="V2XH15"/>
<dbReference type="EMBL" id="AWSO01000321">
    <property type="protein sequence ID" value="ESK91785.1"/>
    <property type="molecule type" value="Genomic_DNA"/>
</dbReference>
<organism evidence="1 2">
    <name type="scientific">Moniliophthora roreri (strain MCA 2997)</name>
    <name type="common">Cocoa frosty pod rot fungus</name>
    <name type="synonym">Crinipellis roreri</name>
    <dbReference type="NCBI Taxonomy" id="1381753"/>
    <lineage>
        <taxon>Eukaryota</taxon>
        <taxon>Fungi</taxon>
        <taxon>Dikarya</taxon>
        <taxon>Basidiomycota</taxon>
        <taxon>Agaricomycotina</taxon>
        <taxon>Agaricomycetes</taxon>
        <taxon>Agaricomycetidae</taxon>
        <taxon>Agaricales</taxon>
        <taxon>Marasmiineae</taxon>
        <taxon>Marasmiaceae</taxon>
        <taxon>Moniliophthora</taxon>
    </lineage>
</organism>